<sequence length="145" mass="16204">MSLAHLACILANRCSPWKSNPVFPEYVLGKSSLPLEPKQLGYYKAKSLSKATRGQKHTNINVKHGIFYLNTHGASKGREDKTSCGVYLCRFFWLNSAILQLTTHEILIHLFPPSRAMDKKLHEPKWSSSMSQGGERFMSPSGAAP</sequence>
<name>Q1RSJ2_MEDTR</name>
<reference evidence="2" key="1">
    <citation type="submission" date="2006-03" db="EMBL/GenBank/DDBJ databases">
        <authorList>
            <person name="Lin S."/>
            <person name="Dixon R."/>
            <person name="May G."/>
            <person name="Sumner L."/>
            <person name="Gonzales B."/>
            <person name="Cook D."/>
            <person name="Kim D."/>
            <person name="Young N."/>
            <person name="Cannon S."/>
            <person name="Roe B.A."/>
        </authorList>
    </citation>
    <scope>NUCLEOTIDE SEQUENCE</scope>
</reference>
<protein>
    <submittedName>
        <fullName evidence="2">Uncharacterized protein</fullName>
    </submittedName>
</protein>
<organism evidence="2">
    <name type="scientific">Medicago truncatula</name>
    <name type="common">Barrel medic</name>
    <name type="synonym">Medicago tribuloides</name>
    <dbReference type="NCBI Taxonomy" id="3880"/>
    <lineage>
        <taxon>Eukaryota</taxon>
        <taxon>Viridiplantae</taxon>
        <taxon>Streptophyta</taxon>
        <taxon>Embryophyta</taxon>
        <taxon>Tracheophyta</taxon>
        <taxon>Spermatophyta</taxon>
        <taxon>Magnoliopsida</taxon>
        <taxon>eudicotyledons</taxon>
        <taxon>Gunneridae</taxon>
        <taxon>Pentapetalae</taxon>
        <taxon>rosids</taxon>
        <taxon>fabids</taxon>
        <taxon>Fabales</taxon>
        <taxon>Fabaceae</taxon>
        <taxon>Papilionoideae</taxon>
        <taxon>50 kb inversion clade</taxon>
        <taxon>NPAAA clade</taxon>
        <taxon>Hologalegina</taxon>
        <taxon>IRL clade</taxon>
        <taxon>Trifolieae</taxon>
        <taxon>Medicago</taxon>
    </lineage>
</organism>
<gene>
    <name evidence="2" type="ORF">MtrDRAFT_AC161864g26v2</name>
</gene>
<feature type="region of interest" description="Disordered" evidence="1">
    <location>
        <begin position="122"/>
        <end position="145"/>
    </location>
</feature>
<dbReference type="AlphaFoldDB" id="Q1RSJ2"/>
<proteinExistence type="predicted"/>
<evidence type="ECO:0000313" key="2">
    <source>
        <dbReference type="EMBL" id="ABE86669.1"/>
    </source>
</evidence>
<accession>Q1RSJ2</accession>
<reference evidence="2" key="2">
    <citation type="submission" date="2007-04" db="EMBL/GenBank/DDBJ databases">
        <authorList>
            <consortium name="The International Medicago Genome Annotation Group"/>
        </authorList>
    </citation>
    <scope>NUCLEOTIDE SEQUENCE</scope>
</reference>
<evidence type="ECO:0000256" key="1">
    <source>
        <dbReference type="SAM" id="MobiDB-lite"/>
    </source>
</evidence>
<dbReference type="EMBL" id="AC161864">
    <property type="protein sequence ID" value="ABE86669.1"/>
    <property type="molecule type" value="Genomic_DNA"/>
</dbReference>